<gene>
    <name evidence="2" type="ORF">D8780_12265</name>
</gene>
<evidence type="ECO:0000313" key="3">
    <source>
        <dbReference type="Proteomes" id="UP000281094"/>
    </source>
</evidence>
<dbReference type="Proteomes" id="UP000281094">
    <property type="component" value="Unassembled WGS sequence"/>
</dbReference>
<sequence>MTAGEFIAACASFARCHPSAVLDMPAPELAIDPRASAHHVRSTVLAARQRMKTTAKLALRQQASDPTDLFTHTTEGQLHA</sequence>
<dbReference type="RefSeq" id="WP_121645850.1">
    <property type="nucleotide sequence ID" value="NZ_RCWN01000001.1"/>
</dbReference>
<proteinExistence type="predicted"/>
<evidence type="ECO:0000313" key="2">
    <source>
        <dbReference type="EMBL" id="RLQ88882.1"/>
    </source>
</evidence>
<feature type="region of interest" description="Disordered" evidence="1">
    <location>
        <begin position="57"/>
        <end position="80"/>
    </location>
</feature>
<accession>A0A3L7JK72</accession>
<keyword evidence="3" id="KW-1185">Reference proteome</keyword>
<dbReference type="AlphaFoldDB" id="A0A3L7JK72"/>
<reference evidence="2 3" key="1">
    <citation type="submission" date="2018-10" db="EMBL/GenBank/DDBJ databases">
        <title>Notoacmeibacter sp. M2BS9Y-3-1, whole genome shotgun sequence.</title>
        <authorList>
            <person name="Tuo L."/>
        </authorList>
    </citation>
    <scope>NUCLEOTIDE SEQUENCE [LARGE SCALE GENOMIC DNA]</scope>
    <source>
        <strain evidence="2 3">M2BS9Y-3-1</strain>
    </source>
</reference>
<name>A0A3L7JK72_9HYPH</name>
<protein>
    <submittedName>
        <fullName evidence="2">Uncharacterized protein</fullName>
    </submittedName>
</protein>
<organism evidence="2 3">
    <name type="scientific">Notoacmeibacter ruber</name>
    <dbReference type="NCBI Taxonomy" id="2670375"/>
    <lineage>
        <taxon>Bacteria</taxon>
        <taxon>Pseudomonadati</taxon>
        <taxon>Pseudomonadota</taxon>
        <taxon>Alphaproteobacteria</taxon>
        <taxon>Hyphomicrobiales</taxon>
        <taxon>Notoacmeibacteraceae</taxon>
        <taxon>Notoacmeibacter</taxon>
    </lineage>
</organism>
<comment type="caution">
    <text evidence="2">The sequence shown here is derived from an EMBL/GenBank/DDBJ whole genome shotgun (WGS) entry which is preliminary data.</text>
</comment>
<evidence type="ECO:0000256" key="1">
    <source>
        <dbReference type="SAM" id="MobiDB-lite"/>
    </source>
</evidence>
<dbReference type="EMBL" id="RCWN01000001">
    <property type="protein sequence ID" value="RLQ88882.1"/>
    <property type="molecule type" value="Genomic_DNA"/>
</dbReference>
<feature type="compositionally biased region" description="Polar residues" evidence="1">
    <location>
        <begin position="61"/>
        <end position="80"/>
    </location>
</feature>